<dbReference type="Pfam" id="PF03629">
    <property type="entry name" value="SASA"/>
    <property type="match status" value="1"/>
</dbReference>
<evidence type="ECO:0000256" key="1">
    <source>
        <dbReference type="ARBA" id="ARBA00022801"/>
    </source>
</evidence>
<gene>
    <name evidence="3" type="ORF">GQF02_07490</name>
</gene>
<feature type="domain" description="Sialate O-acetylesterase" evidence="2">
    <location>
        <begin position="50"/>
        <end position="235"/>
    </location>
</feature>
<dbReference type="Gene3D" id="3.40.50.1110">
    <property type="entry name" value="SGNH hydrolase"/>
    <property type="match status" value="1"/>
</dbReference>
<evidence type="ECO:0000313" key="3">
    <source>
        <dbReference type="EMBL" id="MXR36811.1"/>
    </source>
</evidence>
<dbReference type="Proteomes" id="UP000467214">
    <property type="component" value="Unassembled WGS sequence"/>
</dbReference>
<dbReference type="RefSeq" id="WP_160796033.1">
    <property type="nucleotide sequence ID" value="NZ_WSSB01000005.1"/>
</dbReference>
<comment type="caution">
    <text evidence="3">The sequence shown here is derived from an EMBL/GenBank/DDBJ whole genome shotgun (WGS) entry which is preliminary data.</text>
</comment>
<accession>A0A845BQS4</accession>
<dbReference type="InterPro" id="IPR036514">
    <property type="entry name" value="SGNH_hydro_sf"/>
</dbReference>
<dbReference type="AlphaFoldDB" id="A0A845BQS4"/>
<evidence type="ECO:0000313" key="4">
    <source>
        <dbReference type="Proteomes" id="UP000467214"/>
    </source>
</evidence>
<dbReference type="InterPro" id="IPR005181">
    <property type="entry name" value="SASA"/>
</dbReference>
<protein>
    <recommendedName>
        <fullName evidence="2">Sialate O-acetylesterase domain-containing protein</fullName>
    </recommendedName>
</protein>
<name>A0A845BQS4_9NEIS</name>
<proteinExistence type="predicted"/>
<dbReference type="GO" id="GO:0016788">
    <property type="term" value="F:hydrolase activity, acting on ester bonds"/>
    <property type="evidence" value="ECO:0007669"/>
    <property type="project" value="UniProtKB-ARBA"/>
</dbReference>
<sequence>MLSVANCVRLFVVIFLSLLNISVAKEVHILVIGQSISSNCNQNKFGKVDGVYQFDLNGNVVAASDPFIWADCNGGSMWMPLGERMIKSGLASKVVFMPIGIGGTKVSEWLVGGRAFGKLETALSVIAKKGITFDYVLWHQGSSDIGTPGNIYQDDLHKLYSYVRKKIGVVPWVVARHSRCYGRYDEKIDGVQQKIVTNAPLFFYAGPDNNSLDDRFRFDSCHLNKTGQIKMAELWFESIEKVGQRKESIEKETLLYWFKKIPY</sequence>
<dbReference type="EMBL" id="WSSB01000005">
    <property type="protein sequence ID" value="MXR36811.1"/>
    <property type="molecule type" value="Genomic_DNA"/>
</dbReference>
<reference evidence="3 4" key="1">
    <citation type="submission" date="2019-12" db="EMBL/GenBank/DDBJ databases">
        <title>Neisseriaceae gen. nov. sp. Genome sequencing and assembly.</title>
        <authorList>
            <person name="Liu Z."/>
            <person name="Li A."/>
        </authorList>
    </citation>
    <scope>NUCLEOTIDE SEQUENCE [LARGE SCALE GENOMIC DNA]</scope>
    <source>
        <strain evidence="3 4">B2N2-7</strain>
    </source>
</reference>
<keyword evidence="4" id="KW-1185">Reference proteome</keyword>
<organism evidence="3 4">
    <name type="scientific">Craterilacuibacter sinensis</name>
    <dbReference type="NCBI Taxonomy" id="2686017"/>
    <lineage>
        <taxon>Bacteria</taxon>
        <taxon>Pseudomonadati</taxon>
        <taxon>Pseudomonadota</taxon>
        <taxon>Betaproteobacteria</taxon>
        <taxon>Neisseriales</taxon>
        <taxon>Neisseriaceae</taxon>
        <taxon>Craterilacuibacter</taxon>
    </lineage>
</organism>
<dbReference type="SUPFAM" id="SSF52266">
    <property type="entry name" value="SGNH hydrolase"/>
    <property type="match status" value="1"/>
</dbReference>
<keyword evidence="1" id="KW-0378">Hydrolase</keyword>
<evidence type="ECO:0000259" key="2">
    <source>
        <dbReference type="Pfam" id="PF03629"/>
    </source>
</evidence>